<dbReference type="SUPFAM" id="SSF52540">
    <property type="entry name" value="P-loop containing nucleoside triphosphate hydrolases"/>
    <property type="match status" value="1"/>
</dbReference>
<dbReference type="InterPro" id="IPR056884">
    <property type="entry name" value="NPHP3-like_N"/>
</dbReference>
<dbReference type="GeneID" id="36603729"/>
<keyword evidence="2" id="KW-0040">ANK repeat</keyword>
<evidence type="ECO:0000256" key="2">
    <source>
        <dbReference type="PROSITE-ProRule" id="PRU00023"/>
    </source>
</evidence>
<feature type="compositionally biased region" description="Low complexity" evidence="3">
    <location>
        <begin position="49"/>
        <end position="73"/>
    </location>
</feature>
<dbReference type="AlphaFoldDB" id="A0A2T4B285"/>
<feature type="repeat" description="ANK" evidence="2">
    <location>
        <begin position="1000"/>
        <end position="1032"/>
    </location>
</feature>
<dbReference type="OrthoDB" id="7464126at2759"/>
<organism evidence="5 6">
    <name type="scientific">Trichoderma citrinoviride</name>
    <dbReference type="NCBI Taxonomy" id="58853"/>
    <lineage>
        <taxon>Eukaryota</taxon>
        <taxon>Fungi</taxon>
        <taxon>Dikarya</taxon>
        <taxon>Ascomycota</taxon>
        <taxon>Pezizomycotina</taxon>
        <taxon>Sordariomycetes</taxon>
        <taxon>Hypocreomycetidae</taxon>
        <taxon>Hypocreales</taxon>
        <taxon>Hypocreaceae</taxon>
        <taxon>Trichoderma</taxon>
    </lineage>
</organism>
<evidence type="ECO:0000256" key="3">
    <source>
        <dbReference type="SAM" id="MobiDB-lite"/>
    </source>
</evidence>
<dbReference type="InterPro" id="IPR027417">
    <property type="entry name" value="P-loop_NTPase"/>
</dbReference>
<evidence type="ECO:0000259" key="4">
    <source>
        <dbReference type="Pfam" id="PF24883"/>
    </source>
</evidence>
<evidence type="ECO:0000256" key="1">
    <source>
        <dbReference type="ARBA" id="ARBA00022737"/>
    </source>
</evidence>
<feature type="compositionally biased region" description="Basic and acidic residues" evidence="3">
    <location>
        <begin position="1"/>
        <end position="14"/>
    </location>
</feature>
<feature type="compositionally biased region" description="Pro residues" evidence="3">
    <location>
        <begin position="119"/>
        <end position="131"/>
    </location>
</feature>
<dbReference type="Gene3D" id="1.25.40.20">
    <property type="entry name" value="Ankyrin repeat-containing domain"/>
    <property type="match status" value="1"/>
</dbReference>
<dbReference type="Proteomes" id="UP000241546">
    <property type="component" value="Unassembled WGS sequence"/>
</dbReference>
<keyword evidence="6" id="KW-1185">Reference proteome</keyword>
<feature type="compositionally biased region" description="Polar residues" evidence="3">
    <location>
        <begin position="23"/>
        <end position="44"/>
    </location>
</feature>
<dbReference type="PANTHER" id="PTHR10039">
    <property type="entry name" value="AMELOGENIN"/>
    <property type="match status" value="1"/>
</dbReference>
<dbReference type="Pfam" id="PF24883">
    <property type="entry name" value="NPHP3_N"/>
    <property type="match status" value="1"/>
</dbReference>
<protein>
    <recommendedName>
        <fullName evidence="4">Nephrocystin 3-like N-terminal domain-containing protein</fullName>
    </recommendedName>
</protein>
<dbReference type="PROSITE" id="PS50088">
    <property type="entry name" value="ANK_REPEAT"/>
    <property type="match status" value="1"/>
</dbReference>
<name>A0A2T4B285_9HYPO</name>
<dbReference type="InterPro" id="IPR002110">
    <property type="entry name" value="Ankyrin_rpt"/>
</dbReference>
<dbReference type="PANTHER" id="PTHR10039:SF16">
    <property type="entry name" value="GPI INOSITOL-DEACYLASE"/>
    <property type="match status" value="1"/>
</dbReference>
<dbReference type="Gene3D" id="3.40.50.300">
    <property type="entry name" value="P-loop containing nucleotide triphosphate hydrolases"/>
    <property type="match status" value="1"/>
</dbReference>
<feature type="domain" description="Nephrocystin 3-like N-terminal" evidence="4">
    <location>
        <begin position="420"/>
        <end position="590"/>
    </location>
</feature>
<feature type="region of interest" description="Disordered" evidence="3">
    <location>
        <begin position="1"/>
        <end position="100"/>
    </location>
</feature>
<dbReference type="InterPro" id="IPR036770">
    <property type="entry name" value="Ankyrin_rpt-contain_sf"/>
</dbReference>
<dbReference type="Pfam" id="PF00023">
    <property type="entry name" value="Ank"/>
    <property type="match status" value="1"/>
</dbReference>
<dbReference type="SMART" id="SM00248">
    <property type="entry name" value="ANK"/>
    <property type="match status" value="3"/>
</dbReference>
<proteinExistence type="predicted"/>
<dbReference type="EMBL" id="KZ680219">
    <property type="protein sequence ID" value="PTB63437.1"/>
    <property type="molecule type" value="Genomic_DNA"/>
</dbReference>
<dbReference type="SUPFAM" id="SSF48403">
    <property type="entry name" value="Ankyrin repeat"/>
    <property type="match status" value="1"/>
</dbReference>
<gene>
    <name evidence="5" type="ORF">BBK36DRAFT_1171668</name>
</gene>
<accession>A0A2T4B285</accession>
<keyword evidence="1" id="KW-0677">Repeat</keyword>
<dbReference type="RefSeq" id="XP_024746757.1">
    <property type="nucleotide sequence ID" value="XM_024895611.1"/>
</dbReference>
<feature type="region of interest" description="Disordered" evidence="3">
    <location>
        <begin position="113"/>
        <end position="134"/>
    </location>
</feature>
<reference evidence="6" key="1">
    <citation type="submission" date="2016-07" db="EMBL/GenBank/DDBJ databases">
        <title>Multiple horizontal gene transfer events from other fungi enriched the ability of initially mycotrophic Trichoderma (Ascomycota) to feed on dead plant biomass.</title>
        <authorList>
            <consortium name="DOE Joint Genome Institute"/>
            <person name="Atanasova L."/>
            <person name="Chenthamara K."/>
            <person name="Zhang J."/>
            <person name="Grujic M."/>
            <person name="Henrissat B."/>
            <person name="Kuo A."/>
            <person name="Aerts A."/>
            <person name="Salamov A."/>
            <person name="Lipzen A."/>
            <person name="Labutti K."/>
            <person name="Barry K."/>
            <person name="Miao Y."/>
            <person name="Rahimi M.J."/>
            <person name="Shen Q."/>
            <person name="Grigoriev I.V."/>
            <person name="Kubicek C.P."/>
            <person name="Druzhinina I.S."/>
        </authorList>
    </citation>
    <scope>NUCLEOTIDE SEQUENCE [LARGE SCALE GENOMIC DNA]</scope>
    <source>
        <strain evidence="6">TUCIM 6016</strain>
    </source>
</reference>
<sequence>MSTSKTKERKRDKVWGFFRELSRPSSPSLNDAQPASSGPANATSHLVGASASLSLLSPTPSPSSTLRPSTASADRLSAATGSVSTAPLPPDLSSTGPSSVLIVPQRPETLQLPAALDSPQPPSVPDTPQQPPTSDLWSQAFAKANEETQKWITKHGLQASVAQPRDQIKELISLVEGNKLSEQSEEPFKLEIGNQKIIVREYVADAVAFITMVGDAAIAFAPPQAGAPWAVAKAVMKIPVKHIEQKAALLGTVQWFTRIVRRGQIYEALYTTETTAEGPTLNLHDALLEIYIAVLELLAKSDALFESGVARQTLTAILRPDSATGAVKNLSEKEQRLDREVQSCEASRSFISSKQTMDGIDSLKKQLDQLSLPLPRIDKGIASLLSKVEKRELEKLMDFISSEMFGKSHATVNEARLDRTGEWLLASKEFLDWQKIPSSSAALCLKGTVGTGKTYLTSKVIDHVKETLKVSQHDEGFAFFYCNRSGSSMQDPMVILRSFVRQLAGKAFDETGRIQSSLIQRCEMAKREGRELVYRDCKELILESFNSYSKTTIILDALDESDISEYNLGAVLIELMGKSKRPVKLFISSRPDREYLEETFGNSRIITVDATSQQEDIERYLTAKLYSTSFFQGRNRDIQAKIREVFATKSRGMFRWVYLQVKSLQRCVTDDAIHSWSHKLPRNLTEAYDQLWERIQEHDASDVSLAQRAIIWVSVSLVPLKADTLLEAIRYDVQGSDVIRKEKQTQQQVLELCQDMLTIEVRREKRVWMLPHASVAEYVESKGWVKWKCHSFAAKVCLGFLLEFYPGRSEEGGSSEEPEESHKTGFTEYVKIRWDDHLQAYEKWLEGMHEEEADADLPSRMALFTICRNGLYHTLRDWWLGGKITREMALIQTIREENALELAVRGCVAICRHLIGLIFDAEHLDTERYAKTLQTAVQYDKPDVVNLLMTEVNIPLDLNSSLNGSASLAQHAAIAAPKTLRWFLDQDWIQLELENDSGSEYGNVLIAAAAWGNAESVRMLLEAGANVNAAVQNGHYGSALVAAAYCGWSKYMAPTVQLLLDNGADPNLVLNGGKYGSALEAAPAAPGANTKVLQMLLAAGADPAAVSGRGEHGSALAAAAFWGQKYLLMMMIDHVGKENAIEALCQSRCPQKECHVPC</sequence>
<evidence type="ECO:0000313" key="6">
    <source>
        <dbReference type="Proteomes" id="UP000241546"/>
    </source>
</evidence>
<evidence type="ECO:0000313" key="5">
    <source>
        <dbReference type="EMBL" id="PTB63437.1"/>
    </source>
</evidence>